<dbReference type="InterPro" id="IPR005151">
    <property type="entry name" value="Tail-specific_protease"/>
</dbReference>
<organism evidence="2 3">
    <name type="scientific">Aestuariibaculum sediminum</name>
    <dbReference type="NCBI Taxonomy" id="2770637"/>
    <lineage>
        <taxon>Bacteria</taxon>
        <taxon>Pseudomonadati</taxon>
        <taxon>Bacteroidota</taxon>
        <taxon>Flavobacteriia</taxon>
        <taxon>Flavobacteriales</taxon>
        <taxon>Flavobacteriaceae</taxon>
    </lineage>
</organism>
<accession>A0A8J6Q1D9</accession>
<comment type="caution">
    <text evidence="2">The sequence shown here is derived from an EMBL/GenBank/DDBJ whole genome shotgun (WGS) entry which is preliminary data.</text>
</comment>
<dbReference type="Pfam" id="PF03572">
    <property type="entry name" value="Peptidase_S41"/>
    <property type="match status" value="1"/>
</dbReference>
<feature type="domain" description="Tail specific protease" evidence="1">
    <location>
        <begin position="241"/>
        <end position="439"/>
    </location>
</feature>
<keyword evidence="3" id="KW-1185">Reference proteome</keyword>
<reference evidence="2 3" key="1">
    <citation type="submission" date="2020-09" db="EMBL/GenBank/DDBJ databases">
        <title>TT11 complete genome.</title>
        <authorList>
            <person name="Wu Z."/>
        </authorList>
    </citation>
    <scope>NUCLEOTIDE SEQUENCE [LARGE SCALE GENOMIC DNA]</scope>
    <source>
        <strain evidence="2 3">TT11</strain>
    </source>
</reference>
<dbReference type="Proteomes" id="UP000600588">
    <property type="component" value="Unassembled WGS sequence"/>
</dbReference>
<dbReference type="RefSeq" id="WP_188228813.1">
    <property type="nucleotide sequence ID" value="NZ_JACVXB010000001.1"/>
</dbReference>
<dbReference type="GO" id="GO:0008236">
    <property type="term" value="F:serine-type peptidase activity"/>
    <property type="evidence" value="ECO:0007669"/>
    <property type="project" value="InterPro"/>
</dbReference>
<name>A0A8J6Q1D9_9FLAO</name>
<protein>
    <submittedName>
        <fullName evidence="2">Peptidase S41</fullName>
    </submittedName>
</protein>
<dbReference type="Gene3D" id="3.90.226.10">
    <property type="entry name" value="2-enoyl-CoA Hydratase, Chain A, domain 1"/>
    <property type="match status" value="1"/>
</dbReference>
<dbReference type="GO" id="GO:0004175">
    <property type="term" value="F:endopeptidase activity"/>
    <property type="evidence" value="ECO:0007669"/>
    <property type="project" value="TreeGrafter"/>
</dbReference>
<evidence type="ECO:0000313" key="3">
    <source>
        <dbReference type="Proteomes" id="UP000600588"/>
    </source>
</evidence>
<sequence>MKRLNFIIILILTFITQNVKGQEDIKRFGQNQIHEDLDYLYNALIDAHYNIYAYVNKEDFQNNYKNVKKSIVKDSLTLLEATNLFQKVTSAANNGHTEIDFPGASYGKYAYSGGTIFPLEIAFENNKSLVRKNFSSNPNIEIGTELVSINGISINDILTKIYPQISAERTYFKNAKIEMLSFPRLYWQVFGRQDMFEVEVLLNGKLTKYNLSSVHLIEAYEMKRTEIINAHMKLKFYENAAYLNPGNFSGNEQKYQQFIDSSFAVINKRGSDNLIIDFRNNGGGDNSFSDYLVSYIADKPFKWTSHFTIKSSKFLKEHTRKFSDTTAPYFKNILNHKDGEIYEPELDDYQPQEHSRRFSGNVYVLVNRQSHSQSTVAAAQIQDYGFGTIVGEETGEYPSLYASQFQYKLPNTGIPVKVSKGYITRINGSKKEEGVIPDIFIKDHLLDEDDEILNGLLNKLN</sequence>
<evidence type="ECO:0000313" key="2">
    <source>
        <dbReference type="EMBL" id="MBD0831034.1"/>
    </source>
</evidence>
<dbReference type="EMBL" id="JACVXB010000001">
    <property type="protein sequence ID" value="MBD0831034.1"/>
    <property type="molecule type" value="Genomic_DNA"/>
</dbReference>
<dbReference type="InterPro" id="IPR029045">
    <property type="entry name" value="ClpP/crotonase-like_dom_sf"/>
</dbReference>
<dbReference type="PANTHER" id="PTHR32060">
    <property type="entry name" value="TAIL-SPECIFIC PROTEASE"/>
    <property type="match status" value="1"/>
</dbReference>
<gene>
    <name evidence="2" type="ORF">ICJ83_02710</name>
</gene>
<evidence type="ECO:0000259" key="1">
    <source>
        <dbReference type="Pfam" id="PF03572"/>
    </source>
</evidence>
<dbReference type="GO" id="GO:0006508">
    <property type="term" value="P:proteolysis"/>
    <property type="evidence" value="ECO:0007669"/>
    <property type="project" value="InterPro"/>
</dbReference>
<proteinExistence type="predicted"/>
<dbReference type="SUPFAM" id="SSF52096">
    <property type="entry name" value="ClpP/crotonase"/>
    <property type="match status" value="1"/>
</dbReference>
<dbReference type="AlphaFoldDB" id="A0A8J6Q1D9"/>
<dbReference type="PANTHER" id="PTHR32060:SF22">
    <property type="entry name" value="CARBOXYL-TERMINAL-PROCESSING PEPTIDASE 3, CHLOROPLASTIC"/>
    <property type="match status" value="1"/>
</dbReference>